<dbReference type="EMBL" id="CABO01000005">
    <property type="protein sequence ID" value="CBI00774.1"/>
    <property type="molecule type" value="Genomic_DNA"/>
</dbReference>
<sequence length="687" mass="73495">MRSLDKFPPSGAFVIVRSRYAVAVMAALVSGMALMAPVRVRAQSLSDFLRGSINSAKKSVVRGVIGGILNGQLPLKLDANTSYSVVASPPGGPFLPKLLQPSDYPNIEKPLRPGDYVIKVFAYCTEYSAHLPGNGFAYRLAPLQGKATAAIANLLARGSLQGVPAPRLEAITWAIESGITYQEMPDSYKTLINLLIPDYKDQIEGDFVRQIQDDYQRYSHLVSLPSLDSLLGGMGPAGQFTLGAERVRSALLEQNTSDEVKTQTLFAGAQTGVYYPVVADQGPWTIRVPGLAYMKYIIKRGNLVDDNLMQIRIVRQANLPESAYPSLAQLMGLFVSTTGRISSSGMIGYSMGKPAQALIPELPPGYAYPKTPIGGGVLPPTSELTVNYVEPQPTTVSFVVDLPSSPMVTLPHNVTPGRSMPLPQTVTYTEKCAEPTLCQNLTAKIIVQFYNSNSIALATPTTMQMNAAQTSIDATGIQISPLAAKLIRGPQLVQPKKVVDVTYSVPAPQWHAFEAPSGIASVLNGIKSGSQKVGLIDTSMKTLGAISAVPKSMSGEANAVGKASDFLSVIQSILSLDNVLGSRFTYAVTYSLQFSDASTTHQVSAVAQPQQFDGLALFVTRNIEGLEDAWSGPFGGLLNYISATTCLGAHDFCMMYEDPAADINWATTTASTPLTCWEGTTKCGSRI</sequence>
<organism evidence="1">
    <name type="scientific">mine drainage metagenome</name>
    <dbReference type="NCBI Taxonomy" id="410659"/>
    <lineage>
        <taxon>unclassified sequences</taxon>
        <taxon>metagenomes</taxon>
        <taxon>ecological metagenomes</taxon>
    </lineage>
</organism>
<protein>
    <submittedName>
        <fullName evidence="1">Uncharacterized protein</fullName>
    </submittedName>
</protein>
<reference evidence="1" key="1">
    <citation type="submission" date="2009-10" db="EMBL/GenBank/DDBJ databases">
        <title>Diversity of trophic interactions inside an arsenic-rich microbial ecosystem.</title>
        <authorList>
            <person name="Bertin P.N."/>
            <person name="Heinrich-Salmeron A."/>
            <person name="Pelletier E."/>
            <person name="Goulhen-Chollet F."/>
            <person name="Arsene-Ploetze F."/>
            <person name="Gallien S."/>
            <person name="Calteau A."/>
            <person name="Vallenet D."/>
            <person name="Casiot C."/>
            <person name="Chane-Woon-Ming B."/>
            <person name="Giloteaux L."/>
            <person name="Barakat M."/>
            <person name="Bonnefoy V."/>
            <person name="Bruneel O."/>
            <person name="Chandler M."/>
            <person name="Cleiss J."/>
            <person name="Duran R."/>
            <person name="Elbaz-Poulichet F."/>
            <person name="Fonknechten N."/>
            <person name="Lauga B."/>
            <person name="Mornico D."/>
            <person name="Ortet P."/>
            <person name="Schaeffer C."/>
            <person name="Siguier P."/>
            <person name="Alexander Thil Smith A."/>
            <person name="Van Dorsselaer A."/>
            <person name="Weissenbach J."/>
            <person name="Medigue C."/>
            <person name="Le Paslier D."/>
        </authorList>
    </citation>
    <scope>NUCLEOTIDE SEQUENCE</scope>
</reference>
<dbReference type="AlphaFoldDB" id="E6Q0R4"/>
<proteinExistence type="predicted"/>
<name>E6Q0R4_9ZZZZ</name>
<evidence type="ECO:0000313" key="1">
    <source>
        <dbReference type="EMBL" id="CBI00774.1"/>
    </source>
</evidence>
<accession>E6Q0R4</accession>
<comment type="caution">
    <text evidence="1">The sequence shown here is derived from an EMBL/GenBank/DDBJ whole genome shotgun (WGS) entry which is preliminary data.</text>
</comment>
<gene>
    <name evidence="1" type="ORF">CARN4_0120</name>
</gene>